<organism evidence="1 2">
    <name type="scientific">Chryseobacterium artocarpi</name>
    <dbReference type="NCBI Taxonomy" id="1414727"/>
    <lineage>
        <taxon>Bacteria</taxon>
        <taxon>Pseudomonadati</taxon>
        <taxon>Bacteroidota</taxon>
        <taxon>Flavobacteriia</taxon>
        <taxon>Flavobacteriales</taxon>
        <taxon>Weeksellaceae</taxon>
        <taxon>Chryseobacterium group</taxon>
        <taxon>Chryseobacterium</taxon>
    </lineage>
</organism>
<comment type="caution">
    <text evidence="1">The sequence shown here is derived from an EMBL/GenBank/DDBJ whole genome shotgun (WGS) entry which is preliminary data.</text>
</comment>
<dbReference type="RefSeq" id="WP_065392859.1">
    <property type="nucleotide sequence ID" value="NZ_MAYH01000001.1"/>
</dbReference>
<dbReference type="Proteomes" id="UP000092651">
    <property type="component" value="Unassembled WGS sequence"/>
</dbReference>
<dbReference type="OrthoDB" id="1256233at2"/>
<protein>
    <submittedName>
        <fullName evidence="1">Uncharacterized protein</fullName>
    </submittedName>
</protein>
<evidence type="ECO:0000313" key="1">
    <source>
        <dbReference type="EMBL" id="OCA77105.1"/>
    </source>
</evidence>
<proteinExistence type="predicted"/>
<dbReference type="AlphaFoldDB" id="A0A1B8ZZT8"/>
<keyword evidence="2" id="KW-1185">Reference proteome</keyword>
<sequence length="180" mass="21131">MTSKQLNFFITDRDLELISDFFKGKSVKILLESNISDNYEIQALNQLPDKDMQSLVYLCDSKFLNEIEIKSTKNGVKYFDILSSSIMEFSSGGFDTDDQNTIHRGRFYYVKSFYNKFDDLEKKSNSYIEWCDNIIRRFKKEFLKKYSNDKEDLYSQSAIEWIENNNAVKSGGGFGWKKPL</sequence>
<name>A0A1B8ZZT8_9FLAO</name>
<reference evidence="1 2" key="1">
    <citation type="submission" date="2016-07" db="EMBL/GenBank/DDBJ databases">
        <authorList>
            <person name="Jeong J.-J."/>
            <person name="Kim D.W."/>
            <person name="Sang M.K."/>
            <person name="Choi I.-G."/>
            <person name="Kim K.D."/>
        </authorList>
    </citation>
    <scope>NUCLEOTIDE SEQUENCE [LARGE SCALE GENOMIC DNA]</scope>
    <source>
        <strain evidence="1 2">UTM-3</strain>
    </source>
</reference>
<gene>
    <name evidence="1" type="ORF">BBI01_01185</name>
</gene>
<evidence type="ECO:0000313" key="2">
    <source>
        <dbReference type="Proteomes" id="UP000092651"/>
    </source>
</evidence>
<accession>A0A1B8ZZT8</accession>
<dbReference type="EMBL" id="MAYH01000001">
    <property type="protein sequence ID" value="OCA77105.1"/>
    <property type="molecule type" value="Genomic_DNA"/>
</dbReference>